<dbReference type="OrthoDB" id="497380at2759"/>
<keyword evidence="1" id="KW-0694">RNA-binding</keyword>
<dbReference type="PANTHER" id="PTHR13389:SF0">
    <property type="entry name" value="PUMILIO HOMOLOG 3"/>
    <property type="match status" value="1"/>
</dbReference>
<proteinExistence type="predicted"/>
<dbReference type="InterPro" id="IPR011989">
    <property type="entry name" value="ARM-like"/>
</dbReference>
<gene>
    <name evidence="3" type="ORF">chiPu_0023062</name>
</gene>
<dbReference type="GO" id="GO:0005730">
    <property type="term" value="C:nucleolus"/>
    <property type="evidence" value="ECO:0007669"/>
    <property type="project" value="TreeGrafter"/>
</dbReference>
<accession>A0A401T9S9</accession>
<dbReference type="STRING" id="137246.A0A401T9S9"/>
<dbReference type="Pfam" id="PF08144">
    <property type="entry name" value="CPL"/>
    <property type="match status" value="1"/>
</dbReference>
<dbReference type="SUPFAM" id="SSF48371">
    <property type="entry name" value="ARM repeat"/>
    <property type="match status" value="1"/>
</dbReference>
<feature type="domain" description="CPL" evidence="2">
    <location>
        <begin position="38"/>
        <end position="73"/>
    </location>
</feature>
<sequence>GEFSHLVLMAAFDCIDDTKLMKQIILTEIIEALPNLIENKYGKKVLVYLLNPRDPAHTVPEIIKLLQQGDGNTHRSDLFAFYMTGIVFRDLAL</sequence>
<evidence type="ECO:0000259" key="2">
    <source>
        <dbReference type="Pfam" id="PF08144"/>
    </source>
</evidence>
<dbReference type="GO" id="GO:0003729">
    <property type="term" value="F:mRNA binding"/>
    <property type="evidence" value="ECO:0007669"/>
    <property type="project" value="TreeGrafter"/>
</dbReference>
<dbReference type="PANTHER" id="PTHR13389">
    <property type="entry name" value="PUMILIO HOMOLOG 3"/>
    <property type="match status" value="1"/>
</dbReference>
<dbReference type="InterPro" id="IPR040059">
    <property type="entry name" value="PUM3"/>
</dbReference>
<dbReference type="InterPro" id="IPR012959">
    <property type="entry name" value="CPL_dom"/>
</dbReference>
<dbReference type="GO" id="GO:0006417">
    <property type="term" value="P:regulation of translation"/>
    <property type="evidence" value="ECO:0007669"/>
    <property type="project" value="TreeGrafter"/>
</dbReference>
<reference evidence="3 4" key="1">
    <citation type="journal article" date="2018" name="Nat. Ecol. Evol.">
        <title>Shark genomes provide insights into elasmobranch evolution and the origin of vertebrates.</title>
        <authorList>
            <person name="Hara Y"/>
            <person name="Yamaguchi K"/>
            <person name="Onimaru K"/>
            <person name="Kadota M"/>
            <person name="Koyanagi M"/>
            <person name="Keeley SD"/>
            <person name="Tatsumi K"/>
            <person name="Tanaka K"/>
            <person name="Motone F"/>
            <person name="Kageyama Y"/>
            <person name="Nozu R"/>
            <person name="Adachi N"/>
            <person name="Nishimura O"/>
            <person name="Nakagawa R"/>
            <person name="Tanegashima C"/>
            <person name="Kiyatake I"/>
            <person name="Matsumoto R"/>
            <person name="Murakumo K"/>
            <person name="Nishida K"/>
            <person name="Terakita A"/>
            <person name="Kuratani S"/>
            <person name="Sato K"/>
            <person name="Hyodo S Kuraku.S."/>
        </authorList>
    </citation>
    <scope>NUCLEOTIDE SEQUENCE [LARGE SCALE GENOMIC DNA]</scope>
</reference>
<dbReference type="AlphaFoldDB" id="A0A401T9S9"/>
<organism evidence="3 4">
    <name type="scientific">Chiloscyllium punctatum</name>
    <name type="common">Brownbanded bambooshark</name>
    <name type="synonym">Hemiscyllium punctatum</name>
    <dbReference type="NCBI Taxonomy" id="137246"/>
    <lineage>
        <taxon>Eukaryota</taxon>
        <taxon>Metazoa</taxon>
        <taxon>Chordata</taxon>
        <taxon>Craniata</taxon>
        <taxon>Vertebrata</taxon>
        <taxon>Chondrichthyes</taxon>
        <taxon>Elasmobranchii</taxon>
        <taxon>Galeomorphii</taxon>
        <taxon>Galeoidea</taxon>
        <taxon>Orectolobiformes</taxon>
        <taxon>Hemiscylliidae</taxon>
        <taxon>Chiloscyllium</taxon>
    </lineage>
</organism>
<dbReference type="Gene3D" id="1.25.10.10">
    <property type="entry name" value="Leucine-rich Repeat Variant"/>
    <property type="match status" value="1"/>
</dbReference>
<feature type="non-terminal residue" evidence="3">
    <location>
        <position position="1"/>
    </location>
</feature>
<name>A0A401T9S9_CHIPU</name>
<dbReference type="InterPro" id="IPR016024">
    <property type="entry name" value="ARM-type_fold"/>
</dbReference>
<comment type="caution">
    <text evidence="3">The sequence shown here is derived from an EMBL/GenBank/DDBJ whole genome shotgun (WGS) entry which is preliminary data.</text>
</comment>
<protein>
    <recommendedName>
        <fullName evidence="2">CPL domain-containing protein</fullName>
    </recommendedName>
</protein>
<keyword evidence="4" id="KW-1185">Reference proteome</keyword>
<evidence type="ECO:0000313" key="3">
    <source>
        <dbReference type="EMBL" id="GCC39377.1"/>
    </source>
</evidence>
<evidence type="ECO:0000313" key="4">
    <source>
        <dbReference type="Proteomes" id="UP000287033"/>
    </source>
</evidence>
<evidence type="ECO:0000256" key="1">
    <source>
        <dbReference type="ARBA" id="ARBA00022884"/>
    </source>
</evidence>
<dbReference type="EMBL" id="BEZZ01014825">
    <property type="protein sequence ID" value="GCC39377.1"/>
    <property type="molecule type" value="Genomic_DNA"/>
</dbReference>
<dbReference type="Proteomes" id="UP000287033">
    <property type="component" value="Unassembled WGS sequence"/>
</dbReference>